<evidence type="ECO:0000313" key="10">
    <source>
        <dbReference type="Proteomes" id="UP000000437"/>
    </source>
</evidence>
<evidence type="ECO:0000256" key="4">
    <source>
        <dbReference type="ARBA" id="ARBA00022702"/>
    </source>
</evidence>
<dbReference type="GO" id="GO:0005179">
    <property type="term" value="F:hormone activity"/>
    <property type="evidence" value="ECO:0007669"/>
    <property type="project" value="UniProtKB-KW"/>
</dbReference>
<evidence type="ECO:0000313" key="12">
    <source>
        <dbReference type="ZFIN" id="ZDB-GENE-120530-1"/>
    </source>
</evidence>
<dbReference type="PROSITE" id="PS00984">
    <property type="entry name" value="UROTENSIN_II"/>
    <property type="match status" value="1"/>
</dbReference>
<accession>A0A8M1P3W7</accession>
<dbReference type="AlphaFoldDB" id="H9T836"/>
<evidence type="ECO:0000256" key="3">
    <source>
        <dbReference type="ARBA" id="ARBA00022525"/>
    </source>
</evidence>
<dbReference type="GO" id="GO:0097746">
    <property type="term" value="P:blood vessel diameter maintenance"/>
    <property type="evidence" value="ECO:0007669"/>
    <property type="project" value="InterPro"/>
</dbReference>
<comment type="subcellular location">
    <subcellularLocation>
        <location evidence="1">Secreted</location>
    </subcellularLocation>
</comment>
<keyword evidence="3" id="KW-0964">Secreted</keyword>
<gene>
    <name evidence="9 11 12" type="primary">uts2d</name>
    <name evidence="8" type="synonym">URP</name>
    <name evidence="11" type="synonym">urp</name>
</gene>
<name>H9T836_DANRE</name>
<protein>
    <submittedName>
        <fullName evidence="11">Urotensin 2 domain containing precursor</fullName>
    </submittedName>
    <submittedName>
        <fullName evidence="9">Urotensin 2 domain-containing</fullName>
    </submittedName>
    <submittedName>
        <fullName evidence="8">Urotensin II-related peptide</fullName>
    </submittedName>
</protein>
<reference evidence="11" key="5">
    <citation type="journal article" date="2021" name="Peptides">
        <title>Urotensin II-related peptide (Urp) is expressed in motoneurons in zebrafish, but is dispensable for locomotion in larva.</title>
        <authorList>
            <person name="Quan F.B."/>
            <person name="Gaillard A.L."/>
            <person name="Alejevski F."/>
            <person name="Pezeron G."/>
            <person name="Tostivint H."/>
        </authorList>
    </citation>
    <scope>NUCLEOTIDE SEQUENCE</scope>
</reference>
<feature type="coiled-coil region" evidence="6">
    <location>
        <begin position="63"/>
        <end position="97"/>
    </location>
</feature>
<feature type="chain" id="PRO_5003622815" evidence="7">
    <location>
        <begin position="21"/>
        <end position="115"/>
    </location>
</feature>
<feature type="signal peptide" evidence="7">
    <location>
        <begin position="1"/>
        <end position="20"/>
    </location>
</feature>
<dbReference type="OrthoDB" id="8852341at2759"/>
<keyword evidence="6" id="KW-0175">Coiled coil</keyword>
<organism evidence="8">
    <name type="scientific">Danio rerio</name>
    <name type="common">Zebrafish</name>
    <name type="synonym">Brachydanio rerio</name>
    <dbReference type="NCBI Taxonomy" id="7955"/>
    <lineage>
        <taxon>Eukaryota</taxon>
        <taxon>Metazoa</taxon>
        <taxon>Chordata</taxon>
        <taxon>Craniata</taxon>
        <taxon>Vertebrata</taxon>
        <taxon>Euteleostomi</taxon>
        <taxon>Actinopterygii</taxon>
        <taxon>Neopterygii</taxon>
        <taxon>Teleostei</taxon>
        <taxon>Ostariophysi</taxon>
        <taxon>Cypriniformes</taxon>
        <taxon>Danionidae</taxon>
        <taxon>Danioninae</taxon>
        <taxon>Danio</taxon>
    </lineage>
</organism>
<dbReference type="GO" id="GO:0005576">
    <property type="term" value="C:extracellular region"/>
    <property type="evidence" value="ECO:0007669"/>
    <property type="project" value="UniProtKB-SubCell"/>
</dbReference>
<evidence type="ECO:0000256" key="1">
    <source>
        <dbReference type="ARBA" id="ARBA00004613"/>
    </source>
</evidence>
<sequence>MDRTIPSVLLQIAFLLLVGAFSVHTRSLESPVNQVFQSKDDSDIQDQILAFLLRKNVMPLQEKDLLGLELARKITELQELQKELNLERKLVSNAMDNRRSMTRKRDDTCFWKYCV</sequence>
<evidence type="ECO:0000313" key="8">
    <source>
        <dbReference type="EMBL" id="AFG17056.1"/>
    </source>
</evidence>
<dbReference type="GeneID" id="100884159"/>
<reference evidence="11" key="7">
    <citation type="submission" date="2025-04" db="UniProtKB">
        <authorList>
            <consortium name="RefSeq"/>
        </authorList>
    </citation>
    <scope>IDENTIFICATION</scope>
</reference>
<accession>A0A0R4IC21</accession>
<dbReference type="CTD" id="100884159"/>
<evidence type="ECO:0000313" key="11">
    <source>
        <dbReference type="RefSeq" id="NP_001245247.1"/>
    </source>
</evidence>
<keyword evidence="5" id="KW-1015">Disulfide bond</keyword>
<evidence type="ECO:0000256" key="2">
    <source>
        <dbReference type="ARBA" id="ARBA00006719"/>
    </source>
</evidence>
<evidence type="ECO:0000256" key="7">
    <source>
        <dbReference type="SAM" id="SignalP"/>
    </source>
</evidence>
<dbReference type="Proteomes" id="UP000000437">
    <property type="component" value="Chromosome 22"/>
</dbReference>
<dbReference type="KEGG" id="dre:100884159"/>
<dbReference type="GO" id="GO:0008217">
    <property type="term" value="P:regulation of blood pressure"/>
    <property type="evidence" value="ECO:0007669"/>
    <property type="project" value="InterPro"/>
</dbReference>
<reference evidence="11" key="4">
    <citation type="journal article" date="2017" name="Proc. Natl. Acad. Sci. U.S.A.">
        <title>Transcriptomic, proteomic, and metabolomic landscape of positional memory in the caudal fin of zebrafish.</title>
        <authorList>
            <person name="Rabinowitz J.S."/>
            <person name="Robitaille A.M."/>
            <person name="Wang Y."/>
            <person name="Ray C.A."/>
            <person name="Thummel R."/>
            <person name="Gu H."/>
            <person name="Djukovic D."/>
            <person name="Raftery D."/>
            <person name="Berndt J.D."/>
            <person name="Moon R.T."/>
        </authorList>
    </citation>
    <scope>NUCLEOTIDE SEQUENCE</scope>
</reference>
<dbReference type="GeneTree" id="ENSGT00990000204968"/>
<dbReference type="EMBL" id="JQ663995">
    <property type="protein sequence ID" value="AFG17056.1"/>
    <property type="molecule type" value="mRNA"/>
</dbReference>
<dbReference type="Bgee" id="ENSDARG00000098149">
    <property type="expression patterns" value="Expressed in brain and 4 other cell types or tissues"/>
</dbReference>
<dbReference type="EMBL" id="BX649608">
    <property type="status" value="NOT_ANNOTATED_CDS"/>
    <property type="molecule type" value="Genomic_DNA"/>
</dbReference>
<reference evidence="8 11" key="1">
    <citation type="journal article" date="2012" name="Gen. Comp. Endocrinol.">
        <title>Characterization of the true ortholog of the urotensin II-related peptide (URP) gene in teleosts.</title>
        <authorList>
            <person name="Quan F.B."/>
            <person name="Bougerol M."/>
            <person name="Rigour F."/>
            <person name="Kenigfest N.B."/>
            <person name="Tostivint H."/>
        </authorList>
    </citation>
    <scope>NUCLEOTIDE SEQUENCE</scope>
</reference>
<dbReference type="PANTHER" id="PTHR36876:SF1">
    <property type="entry name" value="UROTENSIN-2B"/>
    <property type="match status" value="1"/>
</dbReference>
<dbReference type="STRING" id="7955.ENSDARP00000130386"/>
<dbReference type="InterPro" id="IPR043255">
    <property type="entry name" value="U-IIB"/>
</dbReference>
<keyword evidence="4" id="KW-0372">Hormone</keyword>
<dbReference type="RefSeq" id="NP_001245247.1">
    <property type="nucleotide sequence ID" value="NM_001258318.2"/>
</dbReference>
<reference evidence="9" key="3">
    <citation type="submission" date="2015-11" db="UniProtKB">
        <authorList>
            <consortium name="Ensembl"/>
        </authorList>
    </citation>
    <scope>IDENTIFICATION</scope>
    <source>
        <strain evidence="9">Tuebingen</strain>
    </source>
</reference>
<feature type="chain" id="PRO_5043058249" evidence="11">
    <location>
        <begin position="28"/>
        <end position="115"/>
    </location>
</feature>
<dbReference type="Ensembl" id="ENSDART00000161480.2">
    <property type="protein sequence ID" value="ENSDARP00000130386.2"/>
    <property type="gene ID" value="ENSDARG00000098149.2"/>
</dbReference>
<evidence type="ECO:0000313" key="9">
    <source>
        <dbReference type="Ensembl" id="ENSDARP00000130386"/>
    </source>
</evidence>
<dbReference type="OMA" id="TMALCVP"/>
<proteinExistence type="evidence at transcript level"/>
<accession>H9T836</accession>
<reference evidence="9 10" key="2">
    <citation type="journal article" date="2013" name="Nature">
        <title>The zebrafish reference genome sequence and its relationship to the human genome.</title>
        <authorList>
            <consortium name="Genome Reference Consortium Zebrafish"/>
            <person name="Howe K."/>
            <person name="Clark M.D."/>
            <person name="Torroja C.F."/>
            <person name="Torrance J."/>
            <person name="Berthelot C."/>
            <person name="Muffato M."/>
            <person name="Collins J.E."/>
            <person name="Humphray S."/>
            <person name="McLaren K."/>
            <person name="Matthews L."/>
            <person name="McLaren S."/>
            <person name="Sealy I."/>
            <person name="Caccamo M."/>
            <person name="Churcher C."/>
            <person name="Scott C."/>
            <person name="Barrett J.C."/>
            <person name="Koch R."/>
            <person name="Rauch G.J."/>
            <person name="White S."/>
            <person name="Chow W."/>
            <person name="Kilian B."/>
            <person name="Quintais L.T."/>
            <person name="Guerra-Assuncao J.A."/>
            <person name="Zhou Y."/>
            <person name="Gu Y."/>
            <person name="Yen J."/>
            <person name="Vogel J.H."/>
            <person name="Eyre T."/>
            <person name="Redmond S."/>
            <person name="Banerjee R."/>
            <person name="Chi J."/>
            <person name="Fu B."/>
            <person name="Langley E."/>
            <person name="Maguire S.F."/>
            <person name="Laird G.K."/>
            <person name="Lloyd D."/>
            <person name="Kenyon E."/>
            <person name="Donaldson S."/>
            <person name="Sehra H."/>
            <person name="Almeida-King J."/>
            <person name="Loveland J."/>
            <person name="Trevanion S."/>
            <person name="Jones M."/>
            <person name="Quail M."/>
            <person name="Willey D."/>
            <person name="Hunt A."/>
            <person name="Burton J."/>
            <person name="Sims S."/>
            <person name="McLay K."/>
            <person name="Plumb B."/>
            <person name="Davis J."/>
            <person name="Clee C."/>
            <person name="Oliver K."/>
            <person name="Clark R."/>
            <person name="Riddle C."/>
            <person name="Elliot D."/>
            <person name="Eliott D."/>
            <person name="Threadgold G."/>
            <person name="Harden G."/>
            <person name="Ware D."/>
            <person name="Begum S."/>
            <person name="Mortimore B."/>
            <person name="Mortimer B."/>
            <person name="Kerry G."/>
            <person name="Heath P."/>
            <person name="Phillimore B."/>
            <person name="Tracey A."/>
            <person name="Corby N."/>
            <person name="Dunn M."/>
            <person name="Johnson C."/>
            <person name="Wood J."/>
            <person name="Clark S."/>
            <person name="Pelan S."/>
            <person name="Griffiths G."/>
            <person name="Smith M."/>
            <person name="Glithero R."/>
            <person name="Howden P."/>
            <person name="Barker N."/>
            <person name="Lloyd C."/>
            <person name="Stevens C."/>
            <person name="Harley J."/>
            <person name="Holt K."/>
            <person name="Panagiotidis G."/>
            <person name="Lovell J."/>
            <person name="Beasley H."/>
            <person name="Henderson C."/>
            <person name="Gordon D."/>
            <person name="Auger K."/>
            <person name="Wright D."/>
            <person name="Collins J."/>
            <person name="Raisen C."/>
            <person name="Dyer L."/>
            <person name="Leung K."/>
            <person name="Robertson L."/>
            <person name="Ambridge K."/>
            <person name="Leongamornlert D."/>
            <person name="McGuire S."/>
            <person name="Gilderthorp R."/>
            <person name="Griffiths C."/>
            <person name="Manthravadi D."/>
            <person name="Nichol S."/>
            <person name="Barker G."/>
            <person name="Whitehead S."/>
            <person name="Kay M."/>
            <person name="Brown J."/>
            <person name="Murnane C."/>
            <person name="Gray E."/>
            <person name="Humphries M."/>
            <person name="Sycamore N."/>
            <person name="Barker D."/>
            <person name="Saunders D."/>
            <person name="Wallis J."/>
            <person name="Babbage A."/>
            <person name="Hammond S."/>
            <person name="Mashreghi-Mohammadi M."/>
            <person name="Barr L."/>
            <person name="Martin S."/>
            <person name="Wray P."/>
            <person name="Ellington A."/>
            <person name="Matthews N."/>
            <person name="Ellwood M."/>
            <person name="Woodmansey R."/>
            <person name="Clark G."/>
            <person name="Cooper J."/>
            <person name="Cooper J."/>
            <person name="Tromans A."/>
            <person name="Grafham D."/>
            <person name="Skuce C."/>
            <person name="Pandian R."/>
            <person name="Andrews R."/>
            <person name="Harrison E."/>
            <person name="Kimberley A."/>
            <person name="Garnett J."/>
            <person name="Fosker N."/>
            <person name="Hall R."/>
            <person name="Garner P."/>
            <person name="Kelly D."/>
            <person name="Bird C."/>
            <person name="Palmer S."/>
            <person name="Gehring I."/>
            <person name="Berger A."/>
            <person name="Dooley C.M."/>
            <person name="Ersan-Urun Z."/>
            <person name="Eser C."/>
            <person name="Geiger H."/>
            <person name="Geisler M."/>
            <person name="Karotki L."/>
            <person name="Kirn A."/>
            <person name="Konantz J."/>
            <person name="Konantz M."/>
            <person name="Oberlander M."/>
            <person name="Rudolph-Geiger S."/>
            <person name="Teucke M."/>
            <person name="Lanz C."/>
            <person name="Raddatz G."/>
            <person name="Osoegawa K."/>
            <person name="Zhu B."/>
            <person name="Rapp A."/>
            <person name="Widaa S."/>
            <person name="Langford C."/>
            <person name="Yang F."/>
            <person name="Schuster S.C."/>
            <person name="Carter N.P."/>
            <person name="Harrow J."/>
            <person name="Ning Z."/>
            <person name="Herrero J."/>
            <person name="Searle S.M."/>
            <person name="Enright A."/>
            <person name="Geisler R."/>
            <person name="Plasterk R.H."/>
            <person name="Lee C."/>
            <person name="Westerfield M."/>
            <person name="de Jong P.J."/>
            <person name="Zon L.I."/>
            <person name="Postlethwait J.H."/>
            <person name="Nusslein-Volhard C."/>
            <person name="Hubbard T.J."/>
            <person name="Roest Crollius H."/>
            <person name="Rogers J."/>
            <person name="Stemple D.L."/>
        </authorList>
    </citation>
    <scope>NUCLEOTIDE SEQUENCE [LARGE SCALE GENOMIC DNA]</scope>
    <source>
        <strain evidence="9">Tuebingen</strain>
    </source>
</reference>
<comment type="similarity">
    <text evidence="2">Belongs to the urotensin-2 family.</text>
</comment>
<keyword evidence="7 11" id="KW-0732">Signal</keyword>
<reference evidence="11" key="6">
    <citation type="journal article" date="2023" name="Dev. Biol.">
        <title>Urp1 and Urp2 act redundantly to maintain spine shape in zebrafish larvae.</title>
        <authorList>
            <person name="Gaillard A.L."/>
            <person name="Mohamad T."/>
            <person name="Quan F.B."/>
            <person name="de Cian A."/>
            <person name="Mosimann C."/>
            <person name="Tostivint H."/>
            <person name="Pezeron G."/>
        </authorList>
    </citation>
    <scope>NUCLEOTIDE SEQUENCE</scope>
</reference>
<dbReference type="PANTHER" id="PTHR36876">
    <property type="entry name" value="UROTENSIN-2B"/>
    <property type="match status" value="1"/>
</dbReference>
<keyword evidence="10" id="KW-1185">Reference proteome</keyword>
<dbReference type="AGR" id="ZFIN:ZDB-GENE-120530-1"/>
<evidence type="ECO:0000256" key="6">
    <source>
        <dbReference type="SAM" id="Coils"/>
    </source>
</evidence>
<evidence type="ECO:0000256" key="5">
    <source>
        <dbReference type="ARBA" id="ARBA00023157"/>
    </source>
</evidence>
<dbReference type="InterPro" id="IPR001483">
    <property type="entry name" value="Urotensin_II"/>
</dbReference>
<dbReference type="ZFIN" id="ZDB-GENE-120530-1">
    <property type="gene designation" value="uts2d"/>
</dbReference>